<evidence type="ECO:0000259" key="1">
    <source>
        <dbReference type="Pfam" id="PF13102"/>
    </source>
</evidence>
<evidence type="ECO:0000313" key="2">
    <source>
        <dbReference type="EMBL" id="EJW89141.1"/>
    </source>
</evidence>
<gene>
    <name evidence="2" type="ORF">EVA_22752</name>
</gene>
<dbReference type="InterPro" id="IPR025269">
    <property type="entry name" value="SAM-like_dom"/>
</dbReference>
<comment type="caution">
    <text evidence="2">The sequence shown here is derived from an EMBL/GenBank/DDBJ whole genome shotgun (WGS) entry which is preliminary data.</text>
</comment>
<reference evidence="2" key="1">
    <citation type="journal article" date="2012" name="PLoS ONE">
        <title>Gene sets for utilization of primary and secondary nutrition supplies in the distal gut of endangered iberian lynx.</title>
        <authorList>
            <person name="Alcaide M."/>
            <person name="Messina E."/>
            <person name="Richter M."/>
            <person name="Bargiela R."/>
            <person name="Peplies J."/>
            <person name="Huws S.A."/>
            <person name="Newbold C.J."/>
            <person name="Golyshin P.N."/>
            <person name="Simon M.A."/>
            <person name="Lopez G."/>
            <person name="Yakimov M.M."/>
            <person name="Ferrer M."/>
        </authorList>
    </citation>
    <scope>NUCLEOTIDE SEQUENCE</scope>
</reference>
<dbReference type="EMBL" id="AMCI01009674">
    <property type="protein sequence ID" value="EJW89141.1"/>
    <property type="molecule type" value="Genomic_DNA"/>
</dbReference>
<name>J9F2M0_9ZZZZ</name>
<dbReference type="AlphaFoldDB" id="J9F2M0"/>
<feature type="domain" description="Phage integrase SAM-like" evidence="1">
    <location>
        <begin position="27"/>
        <end position="72"/>
    </location>
</feature>
<organism evidence="2">
    <name type="scientific">gut metagenome</name>
    <dbReference type="NCBI Taxonomy" id="749906"/>
    <lineage>
        <taxon>unclassified sequences</taxon>
        <taxon>metagenomes</taxon>
        <taxon>organismal metagenomes</taxon>
    </lineage>
</organism>
<feature type="non-terminal residue" evidence="2">
    <location>
        <position position="73"/>
    </location>
</feature>
<dbReference type="Pfam" id="PF13102">
    <property type="entry name" value="Phage_int_SAM_5"/>
    <property type="match status" value="1"/>
</dbReference>
<protein>
    <submittedName>
        <fullName evidence="2">Transposase</fullName>
    </submittedName>
</protein>
<proteinExistence type="predicted"/>
<sequence>MNRANTALWTVSEIIDYLLKTNEEVCFSDYARMFIRQMQVNGHTRNAKNYLLAVAHLERYIGSTQVMFSQLTA</sequence>
<accession>J9F2M0</accession>